<feature type="domain" description="F5/8 type C" evidence="2">
    <location>
        <begin position="30"/>
        <end position="171"/>
    </location>
</feature>
<dbReference type="RefSeq" id="WP_130254254.1">
    <property type="nucleotide sequence ID" value="NZ_PPSX01000012.1"/>
</dbReference>
<name>A0A4Q7ISB2_9GAMM</name>
<dbReference type="PANTHER" id="PTHR33321">
    <property type="match status" value="1"/>
</dbReference>
<dbReference type="PROSITE" id="PS50022">
    <property type="entry name" value="FA58C_3"/>
    <property type="match status" value="1"/>
</dbReference>
<evidence type="ECO:0000313" key="4">
    <source>
        <dbReference type="Proteomes" id="UP000291338"/>
    </source>
</evidence>
<evidence type="ECO:0000313" key="3">
    <source>
        <dbReference type="EMBL" id="RZQ54509.1"/>
    </source>
</evidence>
<dbReference type="Proteomes" id="UP000291338">
    <property type="component" value="Unassembled WGS sequence"/>
</dbReference>
<protein>
    <recommendedName>
        <fullName evidence="2">F5/8 type C domain-containing protein</fullName>
    </recommendedName>
</protein>
<dbReference type="Gene3D" id="2.60.120.260">
    <property type="entry name" value="Galactose-binding domain-like"/>
    <property type="match status" value="1"/>
</dbReference>
<dbReference type="Pfam" id="PF04450">
    <property type="entry name" value="BSP"/>
    <property type="match status" value="1"/>
</dbReference>
<dbReference type="AlphaFoldDB" id="A0A4Q7ISB2"/>
<dbReference type="EMBL" id="PPSX01000012">
    <property type="protein sequence ID" value="RZQ54509.1"/>
    <property type="molecule type" value="Genomic_DNA"/>
</dbReference>
<dbReference type="SUPFAM" id="SSF49785">
    <property type="entry name" value="Galactose-binding domain-like"/>
    <property type="match status" value="1"/>
</dbReference>
<accession>A0A4Q7ISB2</accession>
<gene>
    <name evidence="3" type="ORF">C1E23_03565</name>
</gene>
<feature type="signal peptide" evidence="1">
    <location>
        <begin position="1"/>
        <end position="27"/>
    </location>
</feature>
<dbReference type="Gene3D" id="2.60.120.380">
    <property type="match status" value="1"/>
</dbReference>
<organism evidence="3 4">
    <name type="scientific">Pseudoalteromonas phenolica</name>
    <dbReference type="NCBI Taxonomy" id="161398"/>
    <lineage>
        <taxon>Bacteria</taxon>
        <taxon>Pseudomonadati</taxon>
        <taxon>Pseudomonadota</taxon>
        <taxon>Gammaproteobacteria</taxon>
        <taxon>Alteromonadales</taxon>
        <taxon>Pseudoalteromonadaceae</taxon>
        <taxon>Pseudoalteromonas</taxon>
    </lineage>
</organism>
<dbReference type="InterPro" id="IPR008979">
    <property type="entry name" value="Galactose-bd-like_sf"/>
</dbReference>
<dbReference type="InterPro" id="IPR000421">
    <property type="entry name" value="FA58C"/>
</dbReference>
<evidence type="ECO:0000259" key="2">
    <source>
        <dbReference type="PROSITE" id="PS50022"/>
    </source>
</evidence>
<proteinExistence type="predicted"/>
<sequence length="520" mass="58023">MNNIKLLRKTPLVLSLLLAGLTSQVYASSTASNDLTLLDPNAISASAENSQYGETADNAFDDNQYSKWLTFEPTGWISYQFSTQQVVSGYSITSANDAQQRDPQDWQLQGSNDGLNWTDLDTQTNQSFASRYEKKQYSFNNQDAYTFIRLNVTANNGANILQLAEIELFGGSVTPPPVDNLPLQDSQSLNQGSWQHYGPFNVTGKVKATTSGSGDADLYIGLGSQPDTANYTCASTSPTATESCEAQGNNLYVSVYGWSQTNYQIKINEEKDSGGGDDGLWQKPVVDFVDMNPETEGSRLVNRILGNPANHMAQRCIDVAQVLYTDPRESSRFRNLRFELRALDPWGNDFVAYKTGRDGSGEMTIAVSTRHLERLYRESGNNDNSIRDEIDGILYHEITHGYNNSPITRDGYGDAGPFWAYTEGLADAVRIGAGYHKTRQPDIGNSRRWLGGYTTTGFFLHYIKQEKDPLFIRKFNQSAADYPNYTWSFDRVFTDLLGVGVEQAWNDYVQFIQSGGQLQY</sequence>
<dbReference type="InterPro" id="IPR007541">
    <property type="entry name" value="Uncharacterised_BSP"/>
</dbReference>
<evidence type="ECO:0000256" key="1">
    <source>
        <dbReference type="SAM" id="SignalP"/>
    </source>
</evidence>
<keyword evidence="1" id="KW-0732">Signal</keyword>
<dbReference type="Pfam" id="PF00754">
    <property type="entry name" value="F5_F8_type_C"/>
    <property type="match status" value="1"/>
</dbReference>
<reference evidence="3 4" key="1">
    <citation type="submission" date="2018-01" db="EMBL/GenBank/DDBJ databases">
        <title>Co-occurrence of chitin degradation, pigmentation and bioactivity in marine Pseudoalteromonas.</title>
        <authorList>
            <person name="Paulsen S."/>
            <person name="Gram L."/>
            <person name="Machado H."/>
        </authorList>
    </citation>
    <scope>NUCLEOTIDE SEQUENCE [LARGE SCALE GENOMIC DNA]</scope>
    <source>
        <strain evidence="3 4">S3898</strain>
    </source>
</reference>
<comment type="caution">
    <text evidence="3">The sequence shown here is derived from an EMBL/GenBank/DDBJ whole genome shotgun (WGS) entry which is preliminary data.</text>
</comment>
<dbReference type="PANTHER" id="PTHR33321:SF12">
    <property type="entry name" value="PLANT BASIC SECRETORY PROTEIN (BSP) FAMILY PROTEIN"/>
    <property type="match status" value="1"/>
</dbReference>
<feature type="chain" id="PRO_5020581520" description="F5/8 type C domain-containing protein" evidence="1">
    <location>
        <begin position="28"/>
        <end position="520"/>
    </location>
</feature>